<protein>
    <recommendedName>
        <fullName evidence="4">Lipoprotein</fullName>
    </recommendedName>
</protein>
<dbReference type="PROSITE" id="PS51257">
    <property type="entry name" value="PROKAR_LIPOPROTEIN"/>
    <property type="match status" value="1"/>
</dbReference>
<evidence type="ECO:0000313" key="2">
    <source>
        <dbReference type="EMBL" id="TVV75390.1"/>
    </source>
</evidence>
<dbReference type="EMBL" id="VNIM01000021">
    <property type="protein sequence ID" value="TVV75390.1"/>
    <property type="molecule type" value="Genomic_DNA"/>
</dbReference>
<name>A0A558R7N0_9SPHN</name>
<dbReference type="Proteomes" id="UP000318681">
    <property type="component" value="Unassembled WGS sequence"/>
</dbReference>
<evidence type="ECO:0008006" key="4">
    <source>
        <dbReference type="Google" id="ProtNLM"/>
    </source>
</evidence>
<organism evidence="2 3">
    <name type="scientific">Alterirhizorhabdus solaris</name>
    <dbReference type="NCBI Taxonomy" id="2529389"/>
    <lineage>
        <taxon>Bacteria</taxon>
        <taxon>Pseudomonadati</taxon>
        <taxon>Pseudomonadota</taxon>
        <taxon>Alphaproteobacteria</taxon>
        <taxon>Sphingomonadales</taxon>
        <taxon>Rhizorhabdaceae</taxon>
        <taxon>Alterirhizorhabdus</taxon>
    </lineage>
</organism>
<feature type="chain" id="PRO_5021767213" description="Lipoprotein" evidence="1">
    <location>
        <begin position="26"/>
        <end position="113"/>
    </location>
</feature>
<sequence length="113" mass="11505">MTTRPLPLPAAALWCAVLTASTIVAGCASRSSRVETALIEAGVSARMAACLAPRLTDRLSDDQLRTLAKAARRAPGGTGKAGPAEIVARVTRTGDAQIIDVVSAAGLHCALRG</sequence>
<comment type="caution">
    <text evidence="2">The sequence shown here is derived from an EMBL/GenBank/DDBJ whole genome shotgun (WGS) entry which is preliminary data.</text>
</comment>
<keyword evidence="3" id="KW-1185">Reference proteome</keyword>
<keyword evidence="1" id="KW-0732">Signal</keyword>
<accession>A0A558R7N0</accession>
<evidence type="ECO:0000313" key="3">
    <source>
        <dbReference type="Proteomes" id="UP000318681"/>
    </source>
</evidence>
<proteinExistence type="predicted"/>
<feature type="signal peptide" evidence="1">
    <location>
        <begin position="1"/>
        <end position="25"/>
    </location>
</feature>
<gene>
    <name evidence="2" type="ORF">FOY91_07345</name>
</gene>
<dbReference type="AlphaFoldDB" id="A0A558R7N0"/>
<reference evidence="2 3" key="1">
    <citation type="submission" date="2019-07" db="EMBL/GenBank/DDBJ databases">
        <title>Sphingomonas solaris sp. nov., isolated from a solar panel from Boston, Massachusetts.</title>
        <authorList>
            <person name="Tanner K."/>
            <person name="Pascual J."/>
            <person name="Mancuso C."/>
            <person name="Pereto J."/>
            <person name="Khalil A."/>
            <person name="Vilanova C."/>
        </authorList>
    </citation>
    <scope>NUCLEOTIDE SEQUENCE [LARGE SCALE GENOMIC DNA]</scope>
    <source>
        <strain evidence="2 3">R4DWN</strain>
    </source>
</reference>
<dbReference type="RefSeq" id="WP_145149630.1">
    <property type="nucleotide sequence ID" value="NZ_VNIM01000021.1"/>
</dbReference>
<dbReference type="OrthoDB" id="7409816at2"/>
<evidence type="ECO:0000256" key="1">
    <source>
        <dbReference type="SAM" id="SignalP"/>
    </source>
</evidence>